<evidence type="ECO:0000313" key="11">
    <source>
        <dbReference type="Proteomes" id="UP000001296"/>
    </source>
</evidence>
<dbReference type="Proteomes" id="UP000001296">
    <property type="component" value="Chromosome"/>
</dbReference>
<evidence type="ECO:0000256" key="8">
    <source>
        <dbReference type="RuleBase" id="RU368020"/>
    </source>
</evidence>
<dbReference type="GO" id="GO:0009055">
    <property type="term" value="F:electron transfer activity"/>
    <property type="evidence" value="ECO:0007669"/>
    <property type="project" value="UniProtKB-UniRule"/>
</dbReference>
<feature type="domain" description="4Fe-4S ferredoxin-type" evidence="9">
    <location>
        <begin position="3"/>
        <end position="31"/>
    </location>
</feature>
<dbReference type="InterPro" id="IPR001080">
    <property type="entry name" value="3Fe4S_ferredoxin"/>
</dbReference>
<dbReference type="Pfam" id="PF13370">
    <property type="entry name" value="Fer4_13"/>
    <property type="match status" value="1"/>
</dbReference>
<evidence type="ECO:0000256" key="1">
    <source>
        <dbReference type="ARBA" id="ARBA00001966"/>
    </source>
</evidence>
<dbReference type="PANTHER" id="PTHR39163">
    <property type="entry name" value="FERREDOXIN"/>
    <property type="match status" value="1"/>
</dbReference>
<dbReference type="EMBL" id="CP001698">
    <property type="protein sequence ID" value="ADN02111.1"/>
    <property type="molecule type" value="Genomic_DNA"/>
</dbReference>
<evidence type="ECO:0000256" key="3">
    <source>
        <dbReference type="ARBA" id="ARBA00022485"/>
    </source>
</evidence>
<evidence type="ECO:0000256" key="6">
    <source>
        <dbReference type="ARBA" id="ARBA00023004"/>
    </source>
</evidence>
<dbReference type="InterPro" id="IPR017900">
    <property type="entry name" value="4Fe4S_Fe_S_CS"/>
</dbReference>
<keyword evidence="4 8" id="KW-0479">Metal-binding</keyword>
<dbReference type="eggNOG" id="COG1141">
    <property type="taxonomic scope" value="Bacteria"/>
</dbReference>
<keyword evidence="6 8" id="KW-0408">Iron</keyword>
<keyword evidence="3" id="KW-0004">4Fe-4S</keyword>
<evidence type="ECO:0000256" key="4">
    <source>
        <dbReference type="ARBA" id="ARBA00022723"/>
    </source>
</evidence>
<protein>
    <recommendedName>
        <fullName evidence="8">Ferredoxin</fullName>
    </recommendedName>
</protein>
<keyword evidence="7 8" id="KW-0411">Iron-sulfur</keyword>
<comment type="cofactor">
    <cofactor evidence="1">
        <name>[4Fe-4S] cluster</name>
        <dbReference type="ChEBI" id="CHEBI:49883"/>
    </cofactor>
</comment>
<dbReference type="PANTHER" id="PTHR39163:SF1">
    <property type="entry name" value="FERREDOXIN"/>
    <property type="match status" value="1"/>
</dbReference>
<dbReference type="PRINTS" id="PR00352">
    <property type="entry name" value="3FE4SFRDOXIN"/>
</dbReference>
<dbReference type="Gene3D" id="3.30.70.20">
    <property type="match status" value="1"/>
</dbReference>
<dbReference type="KEGG" id="sta:STHERM_c11690"/>
<evidence type="ECO:0000256" key="7">
    <source>
        <dbReference type="ARBA" id="ARBA00023014"/>
    </source>
</evidence>
<dbReference type="PROSITE" id="PS00198">
    <property type="entry name" value="4FE4S_FER_1"/>
    <property type="match status" value="1"/>
</dbReference>
<reference evidence="10 11" key="2">
    <citation type="journal article" date="2010" name="J. Bacteriol.">
        <title>Genome sequence of the polysaccharide-degrading, thermophilic anaerobe Spirochaeta thermophila DSM 6192.</title>
        <authorList>
            <person name="Angelov A."/>
            <person name="Liebl S."/>
            <person name="Ballschmiter M."/>
            <person name="Bomeke M."/>
            <person name="Lehmann R."/>
            <person name="Liesegang H."/>
            <person name="Daniel R."/>
            <person name="Liebl W."/>
        </authorList>
    </citation>
    <scope>NUCLEOTIDE SEQUENCE [LARGE SCALE GENOMIC DNA]</scope>
    <source>
        <strain evidence="11">ATCC 49972 / DSM 6192 / RI 19.B1</strain>
    </source>
</reference>
<sequence length="63" mass="6903">MAKRVVIDRDECIGCGSCADACPDVFEMDDEGKARVILPEGGDETCIEEAISICPVECIHWEE</sequence>
<accession>E0RSX4</accession>
<dbReference type="GO" id="GO:0051539">
    <property type="term" value="F:4 iron, 4 sulfur cluster binding"/>
    <property type="evidence" value="ECO:0007669"/>
    <property type="project" value="UniProtKB-KW"/>
</dbReference>
<evidence type="ECO:0000256" key="2">
    <source>
        <dbReference type="ARBA" id="ARBA00022448"/>
    </source>
</evidence>
<reference key="1">
    <citation type="submission" date="2009-08" db="EMBL/GenBank/DDBJ databases">
        <title>The genome sequence of Spirochaeta thermophila DSM6192.</title>
        <authorList>
            <person name="Angelov A."/>
            <person name="Mientus M."/>
            <person name="Wittenberg S."/>
            <person name="Lehmann R."/>
            <person name="Liesegang H."/>
            <person name="Daniel R."/>
            <person name="Liebl W."/>
        </authorList>
    </citation>
    <scope>NUCLEOTIDE SEQUENCE</scope>
    <source>
        <strain>DSM 6192</strain>
    </source>
</reference>
<gene>
    <name evidence="10" type="ordered locus">STHERM_c11690</name>
</gene>
<dbReference type="AlphaFoldDB" id="E0RSX4"/>
<dbReference type="InterPro" id="IPR017896">
    <property type="entry name" value="4Fe4S_Fe-S-bd"/>
</dbReference>
<dbReference type="RefSeq" id="WP_013313952.1">
    <property type="nucleotide sequence ID" value="NC_014484.1"/>
</dbReference>
<dbReference type="SUPFAM" id="SSF54862">
    <property type="entry name" value="4Fe-4S ferredoxins"/>
    <property type="match status" value="1"/>
</dbReference>
<proteinExistence type="predicted"/>
<comment type="function">
    <text evidence="8">Ferredoxins are iron-sulfur proteins that transfer electrons in a wide variety of metabolic reactions.</text>
</comment>
<dbReference type="PaxDb" id="665571-STHERM_c11690"/>
<dbReference type="InterPro" id="IPR052395">
    <property type="entry name" value="ET_Ferredoxin"/>
</dbReference>
<dbReference type="HOGENOM" id="CLU_139698_6_4_12"/>
<evidence type="ECO:0000256" key="5">
    <source>
        <dbReference type="ARBA" id="ARBA00022982"/>
    </source>
</evidence>
<keyword evidence="2 8" id="KW-0813">Transport</keyword>
<dbReference type="GO" id="GO:0005506">
    <property type="term" value="F:iron ion binding"/>
    <property type="evidence" value="ECO:0007669"/>
    <property type="project" value="UniProtKB-UniRule"/>
</dbReference>
<evidence type="ECO:0000259" key="9">
    <source>
        <dbReference type="PROSITE" id="PS51379"/>
    </source>
</evidence>
<dbReference type="PROSITE" id="PS51379">
    <property type="entry name" value="4FE4S_FER_2"/>
    <property type="match status" value="1"/>
</dbReference>
<name>E0RSX4_WINT6</name>
<keyword evidence="5 8" id="KW-0249">Electron transport</keyword>
<evidence type="ECO:0000313" key="10">
    <source>
        <dbReference type="EMBL" id="ADN02111.1"/>
    </source>
</evidence>
<organism evidence="10 11">
    <name type="scientific">Winmispira thermophila (strain ATCC 49972 / DSM 6192 / RI 19.B1)</name>
    <name type="common">Spirochaeta thermophila</name>
    <dbReference type="NCBI Taxonomy" id="665571"/>
    <lineage>
        <taxon>Bacteria</taxon>
        <taxon>Pseudomonadati</taxon>
        <taxon>Spirochaetota</taxon>
        <taxon>Spirochaetia</taxon>
        <taxon>Winmispirales</taxon>
        <taxon>Winmispiraceae</taxon>
        <taxon>Winmispira</taxon>
    </lineage>
</organism>